<keyword evidence="1" id="KW-0732">Signal</keyword>
<dbReference type="SUPFAM" id="SSF55797">
    <property type="entry name" value="PR-1-like"/>
    <property type="match status" value="1"/>
</dbReference>
<evidence type="ECO:0000313" key="3">
    <source>
        <dbReference type="Proteomes" id="UP001341840"/>
    </source>
</evidence>
<accession>A0ABU6QG25</accession>
<name>A0ABU6QG25_9FABA</name>
<comment type="caution">
    <text evidence="2">The sequence shown here is derived from an EMBL/GenBank/DDBJ whole genome shotgun (WGS) entry which is preliminary data.</text>
</comment>
<keyword evidence="3" id="KW-1185">Reference proteome</keyword>
<feature type="chain" id="PRO_5046826857" evidence="1">
    <location>
        <begin position="21"/>
        <end position="104"/>
    </location>
</feature>
<sequence>MRRNVVIICFVISLPSVVLCMIWRPADAPINYLIGHDKARDSVGVPRLEWNGKLEGVAKRFLNRHIEDCLEGQQLSAALASLKYYGYNIGRNLVSEISAEEAVA</sequence>
<gene>
    <name evidence="2" type="ORF">PIB30_046297</name>
</gene>
<protein>
    <submittedName>
        <fullName evidence="2">Uncharacterized protein</fullName>
    </submittedName>
</protein>
<dbReference type="InterPro" id="IPR035940">
    <property type="entry name" value="CAP_sf"/>
</dbReference>
<reference evidence="2 3" key="1">
    <citation type="journal article" date="2023" name="Plants (Basel)">
        <title>Bridging the Gap: Combining Genomics and Transcriptomics Approaches to Understand Stylosanthes scabra, an Orphan Legume from the Brazilian Caatinga.</title>
        <authorList>
            <person name="Ferreira-Neto J.R.C."/>
            <person name="da Silva M.D."/>
            <person name="Binneck E."/>
            <person name="de Melo N.F."/>
            <person name="da Silva R.H."/>
            <person name="de Melo A.L.T.M."/>
            <person name="Pandolfi V."/>
            <person name="Bustamante F.O."/>
            <person name="Brasileiro-Vidal A.C."/>
            <person name="Benko-Iseppon A.M."/>
        </authorList>
    </citation>
    <scope>NUCLEOTIDE SEQUENCE [LARGE SCALE GENOMIC DNA]</scope>
    <source>
        <tissue evidence="2">Leaves</tissue>
    </source>
</reference>
<evidence type="ECO:0000313" key="2">
    <source>
        <dbReference type="EMBL" id="MED6110819.1"/>
    </source>
</evidence>
<dbReference type="Proteomes" id="UP001341840">
    <property type="component" value="Unassembled WGS sequence"/>
</dbReference>
<evidence type="ECO:0000256" key="1">
    <source>
        <dbReference type="SAM" id="SignalP"/>
    </source>
</evidence>
<proteinExistence type="predicted"/>
<dbReference type="EMBL" id="JASCZI010000288">
    <property type="protein sequence ID" value="MED6110819.1"/>
    <property type="molecule type" value="Genomic_DNA"/>
</dbReference>
<feature type="signal peptide" evidence="1">
    <location>
        <begin position="1"/>
        <end position="20"/>
    </location>
</feature>
<organism evidence="2 3">
    <name type="scientific">Stylosanthes scabra</name>
    <dbReference type="NCBI Taxonomy" id="79078"/>
    <lineage>
        <taxon>Eukaryota</taxon>
        <taxon>Viridiplantae</taxon>
        <taxon>Streptophyta</taxon>
        <taxon>Embryophyta</taxon>
        <taxon>Tracheophyta</taxon>
        <taxon>Spermatophyta</taxon>
        <taxon>Magnoliopsida</taxon>
        <taxon>eudicotyledons</taxon>
        <taxon>Gunneridae</taxon>
        <taxon>Pentapetalae</taxon>
        <taxon>rosids</taxon>
        <taxon>fabids</taxon>
        <taxon>Fabales</taxon>
        <taxon>Fabaceae</taxon>
        <taxon>Papilionoideae</taxon>
        <taxon>50 kb inversion clade</taxon>
        <taxon>dalbergioids sensu lato</taxon>
        <taxon>Dalbergieae</taxon>
        <taxon>Pterocarpus clade</taxon>
        <taxon>Stylosanthes</taxon>
    </lineage>
</organism>